<dbReference type="HOGENOM" id="CLU_184326_0_0_4"/>
<evidence type="ECO:0000313" key="2">
    <source>
        <dbReference type="EMBL" id="ABM32962.1"/>
    </source>
</evidence>
<dbReference type="EMBL" id="CP000512">
    <property type="protein sequence ID" value="ABM32962.1"/>
    <property type="molecule type" value="Genomic_DNA"/>
</dbReference>
<proteinExistence type="predicted"/>
<gene>
    <name evidence="2" type="ordered locus">Aave_2387</name>
</gene>
<keyword evidence="1" id="KW-1133">Transmembrane helix</keyword>
<evidence type="ECO:0000256" key="1">
    <source>
        <dbReference type="SAM" id="Phobius"/>
    </source>
</evidence>
<evidence type="ECO:0008006" key="4">
    <source>
        <dbReference type="Google" id="ProtNLM"/>
    </source>
</evidence>
<feature type="transmembrane region" description="Helical" evidence="1">
    <location>
        <begin position="59"/>
        <end position="82"/>
    </location>
</feature>
<dbReference type="STRING" id="397945.Aave_2387"/>
<dbReference type="AlphaFoldDB" id="A1TPS4"/>
<evidence type="ECO:0000313" key="3">
    <source>
        <dbReference type="Proteomes" id="UP000002596"/>
    </source>
</evidence>
<sequence>MFVQYHPFMTIDQIAIALLGAAAAFLSQASTEAARRWACIFGIVGQPFWFWASWHADQWGVFAVSVLYALAWVRGFWVYWVAPRLRAGSGLGAIPKSAPK</sequence>
<dbReference type="Proteomes" id="UP000002596">
    <property type="component" value="Chromosome"/>
</dbReference>
<dbReference type="KEGG" id="aav:Aave_2387"/>
<keyword evidence="1" id="KW-0472">Membrane</keyword>
<reference evidence="2 3" key="1">
    <citation type="submission" date="2006-12" db="EMBL/GenBank/DDBJ databases">
        <title>Complete sequence of Acidovorax avenae subsp. citrulli AAC00-1.</title>
        <authorList>
            <consortium name="US DOE Joint Genome Institute"/>
            <person name="Copeland A."/>
            <person name="Lucas S."/>
            <person name="Lapidus A."/>
            <person name="Barry K."/>
            <person name="Detter J.C."/>
            <person name="Glavina del Rio T."/>
            <person name="Dalin E."/>
            <person name="Tice H."/>
            <person name="Pitluck S."/>
            <person name="Kiss H."/>
            <person name="Brettin T."/>
            <person name="Bruce D."/>
            <person name="Han C."/>
            <person name="Tapia R."/>
            <person name="Gilna P."/>
            <person name="Schmutz J."/>
            <person name="Larimer F."/>
            <person name="Land M."/>
            <person name="Hauser L."/>
            <person name="Kyrpides N."/>
            <person name="Kim E."/>
            <person name="Stahl D."/>
            <person name="Richardson P."/>
        </authorList>
    </citation>
    <scope>NUCLEOTIDE SEQUENCE [LARGE SCALE GENOMIC DNA]</scope>
    <source>
        <strain evidence="2 3">AAC00-1</strain>
    </source>
</reference>
<protein>
    <recommendedName>
        <fullName evidence="4">Nicotinamide riboside transporter PnuC</fullName>
    </recommendedName>
</protein>
<keyword evidence="1" id="KW-0812">Transmembrane</keyword>
<organism evidence="2 3">
    <name type="scientific">Paracidovorax citrulli (strain AAC00-1)</name>
    <name type="common">Acidovorax citrulli</name>
    <dbReference type="NCBI Taxonomy" id="397945"/>
    <lineage>
        <taxon>Bacteria</taxon>
        <taxon>Pseudomonadati</taxon>
        <taxon>Pseudomonadota</taxon>
        <taxon>Betaproteobacteria</taxon>
        <taxon>Burkholderiales</taxon>
        <taxon>Comamonadaceae</taxon>
        <taxon>Paracidovorax</taxon>
    </lineage>
</organism>
<name>A1TPS4_PARC0</name>
<accession>A1TPS4</accession>